<feature type="transmembrane region" description="Helical" evidence="1">
    <location>
        <begin position="129"/>
        <end position="150"/>
    </location>
</feature>
<dbReference type="AlphaFoldDB" id="A0A7W8XN45"/>
<dbReference type="RefSeq" id="WP_245407457.1">
    <property type="nucleotide sequence ID" value="NZ_JACHBI010000001.1"/>
</dbReference>
<dbReference type="EMBL" id="JACHBI010000001">
    <property type="protein sequence ID" value="MBB5572459.1"/>
    <property type="molecule type" value="Genomic_DNA"/>
</dbReference>
<accession>A0A7W8XN45</accession>
<sequence length="183" mass="20127">MPKQHPEPDADDVGKEIERAERPANVCCRARYSNSADAGLSAGLAGTAGCLNVFSARLARVSDRVNSLFERVTSEDPDETRLLQLYYLRRRTLALEVAVLLGTASGMCTCLATLGLMGGAIRQQFREQLLLWFFGLAVIALMGAFVAFLFEMILAGRSMLKQIANDRTLLEHTHRSSSKSPTY</sequence>
<keyword evidence="1" id="KW-0812">Transmembrane</keyword>
<proteinExistence type="predicted"/>
<keyword evidence="1" id="KW-0472">Membrane</keyword>
<reference evidence="2 3" key="1">
    <citation type="submission" date="2020-08" db="EMBL/GenBank/DDBJ databases">
        <title>Genomic Encyclopedia of Type Strains, Phase IV (KMG-V): Genome sequencing to study the core and pangenomes of soil and plant-associated prokaryotes.</title>
        <authorList>
            <person name="Whitman W."/>
        </authorList>
    </citation>
    <scope>NUCLEOTIDE SEQUENCE [LARGE SCALE GENOMIC DNA]</scope>
    <source>
        <strain evidence="2 3">SEMIA 4064</strain>
    </source>
</reference>
<dbReference type="Pfam" id="PF11026">
    <property type="entry name" value="DUF2721"/>
    <property type="match status" value="1"/>
</dbReference>
<comment type="caution">
    <text evidence="2">The sequence shown here is derived from an EMBL/GenBank/DDBJ whole genome shotgun (WGS) entry which is preliminary data.</text>
</comment>
<dbReference type="InterPro" id="IPR021279">
    <property type="entry name" value="DUF2721"/>
</dbReference>
<protein>
    <recommendedName>
        <fullName evidence="4">DUF2721 domain-containing protein</fullName>
    </recommendedName>
</protein>
<evidence type="ECO:0008006" key="4">
    <source>
        <dbReference type="Google" id="ProtNLM"/>
    </source>
</evidence>
<dbReference type="Proteomes" id="UP000549882">
    <property type="component" value="Unassembled WGS sequence"/>
</dbReference>
<evidence type="ECO:0000256" key="1">
    <source>
        <dbReference type="SAM" id="Phobius"/>
    </source>
</evidence>
<gene>
    <name evidence="2" type="ORF">GGD50_001035</name>
</gene>
<name>A0A7W8XN45_9HYPH</name>
<keyword evidence="3" id="KW-1185">Reference proteome</keyword>
<organism evidence="2 3">
    <name type="scientific">Rhizobium paranaense</name>
    <dbReference type="NCBI Taxonomy" id="1650438"/>
    <lineage>
        <taxon>Bacteria</taxon>
        <taxon>Pseudomonadati</taxon>
        <taxon>Pseudomonadota</taxon>
        <taxon>Alphaproteobacteria</taxon>
        <taxon>Hyphomicrobiales</taxon>
        <taxon>Rhizobiaceae</taxon>
        <taxon>Rhizobium/Agrobacterium group</taxon>
        <taxon>Rhizobium</taxon>
    </lineage>
</organism>
<feature type="transmembrane region" description="Helical" evidence="1">
    <location>
        <begin position="93"/>
        <end position="117"/>
    </location>
</feature>
<evidence type="ECO:0000313" key="3">
    <source>
        <dbReference type="Proteomes" id="UP000549882"/>
    </source>
</evidence>
<keyword evidence="1" id="KW-1133">Transmembrane helix</keyword>
<evidence type="ECO:0000313" key="2">
    <source>
        <dbReference type="EMBL" id="MBB5572459.1"/>
    </source>
</evidence>